<reference evidence="1" key="1">
    <citation type="submission" date="2020-04" db="EMBL/GenBank/DDBJ databases">
        <title>Hybrid Assembly of Korean Phytophthora infestans isolates.</title>
        <authorList>
            <person name="Prokchorchik M."/>
            <person name="Lee Y."/>
            <person name="Seo J."/>
            <person name="Cho J.-H."/>
            <person name="Park Y.-E."/>
            <person name="Jang D.-C."/>
            <person name="Im J.-S."/>
            <person name="Choi J.-G."/>
            <person name="Park H.-J."/>
            <person name="Lee G.-B."/>
            <person name="Lee Y.-G."/>
            <person name="Hong S.-Y."/>
            <person name="Cho K."/>
            <person name="Sohn K.H."/>
        </authorList>
    </citation>
    <scope>NUCLEOTIDE SEQUENCE</scope>
    <source>
        <strain evidence="1">KR_1_A1</strain>
    </source>
</reference>
<name>A0A833TG41_PHYIN</name>
<keyword evidence="2" id="KW-1185">Reference proteome</keyword>
<dbReference type="AlphaFoldDB" id="A0A833TG41"/>
<sequence>MWDFSGKHSLHAAPKPSGYGDLVSALSTLHKFAEQFYNKETSAFIASARDFLISYNDHAAPDGNMARLLAYWVNRKLGIFRSRLASAGIKEALKVSAEFTRSDDMLSALKDSNSLGRKRPSPINPIPQDASGRRLCLRFISRVGCSSTDCSRAHLKPDALHDLIEAAITKRWRGLGNTQTAQYQSACVSRYDRFMSTLERVQHQCATEIYNSHADIAARLGVKLPDPTTDSTDDIDADVVSFWTTVAEHDNLSLPDVTKQASLRTSFTVTPSDAQQHGSLE</sequence>
<dbReference type="Proteomes" id="UP000602510">
    <property type="component" value="Unassembled WGS sequence"/>
</dbReference>
<gene>
    <name evidence="1" type="ORF">GN244_ATG00763</name>
</gene>
<organism evidence="1 2">
    <name type="scientific">Phytophthora infestans</name>
    <name type="common">Potato late blight agent</name>
    <name type="synonym">Botrytis infestans</name>
    <dbReference type="NCBI Taxonomy" id="4787"/>
    <lineage>
        <taxon>Eukaryota</taxon>
        <taxon>Sar</taxon>
        <taxon>Stramenopiles</taxon>
        <taxon>Oomycota</taxon>
        <taxon>Peronosporomycetes</taxon>
        <taxon>Peronosporales</taxon>
        <taxon>Peronosporaceae</taxon>
        <taxon>Phytophthora</taxon>
    </lineage>
</organism>
<protein>
    <submittedName>
        <fullName evidence="1">Uncharacterized protein</fullName>
    </submittedName>
</protein>
<comment type="caution">
    <text evidence="1">The sequence shown here is derived from an EMBL/GenBank/DDBJ whole genome shotgun (WGS) entry which is preliminary data.</text>
</comment>
<evidence type="ECO:0000313" key="1">
    <source>
        <dbReference type="EMBL" id="KAF4046764.1"/>
    </source>
</evidence>
<dbReference type="EMBL" id="WSZM01000014">
    <property type="protein sequence ID" value="KAF4046764.1"/>
    <property type="molecule type" value="Genomic_DNA"/>
</dbReference>
<proteinExistence type="predicted"/>
<accession>A0A833TG41</accession>
<evidence type="ECO:0000313" key="2">
    <source>
        <dbReference type="Proteomes" id="UP000602510"/>
    </source>
</evidence>